<proteinExistence type="predicted"/>
<gene>
    <name evidence="1" type="ORF">CK203_019122</name>
</gene>
<name>A0A438J7X0_VITVI</name>
<dbReference type="EMBL" id="QGNW01000058">
    <property type="protein sequence ID" value="RVX05041.1"/>
    <property type="molecule type" value="Genomic_DNA"/>
</dbReference>
<comment type="caution">
    <text evidence="1">The sequence shown here is derived from an EMBL/GenBank/DDBJ whole genome shotgun (WGS) entry which is preliminary data.</text>
</comment>
<protein>
    <submittedName>
        <fullName evidence="1">Uncharacterized protein</fullName>
    </submittedName>
</protein>
<dbReference type="AlphaFoldDB" id="A0A438J7X0"/>
<evidence type="ECO:0000313" key="2">
    <source>
        <dbReference type="Proteomes" id="UP000288805"/>
    </source>
</evidence>
<evidence type="ECO:0000313" key="1">
    <source>
        <dbReference type="EMBL" id="RVX05041.1"/>
    </source>
</evidence>
<sequence>MENHSNEARRFIQYSVKSMEAKRFTLIYLEGAAKGGDSKELFSGEMGEVSNSVLDLPSLKRWSTKAWHLKGKKGSWCLARHVLLSSCGRKFPHGCLRWLKENLAADWRLGVKRKQIACYDVAIEVSVGEQANQALLNFKGLRDSFSTEAFFIRGMENIREKYGTTMEEEMMVLLVENSLLSSDVALFAEFCTMVVVAAEDGFGHGGVSREGDKDWSSNSLPVFSNWLGMSMKGYETEILELLQKIKGYKGGEVSGWWKEEKELHFFEIRKGIKQA</sequence>
<accession>A0A438J7X0</accession>
<organism evidence="1 2">
    <name type="scientific">Vitis vinifera</name>
    <name type="common">Grape</name>
    <dbReference type="NCBI Taxonomy" id="29760"/>
    <lineage>
        <taxon>Eukaryota</taxon>
        <taxon>Viridiplantae</taxon>
        <taxon>Streptophyta</taxon>
        <taxon>Embryophyta</taxon>
        <taxon>Tracheophyta</taxon>
        <taxon>Spermatophyta</taxon>
        <taxon>Magnoliopsida</taxon>
        <taxon>eudicotyledons</taxon>
        <taxon>Gunneridae</taxon>
        <taxon>Pentapetalae</taxon>
        <taxon>rosids</taxon>
        <taxon>Vitales</taxon>
        <taxon>Vitaceae</taxon>
        <taxon>Viteae</taxon>
        <taxon>Vitis</taxon>
    </lineage>
</organism>
<dbReference type="Proteomes" id="UP000288805">
    <property type="component" value="Unassembled WGS sequence"/>
</dbReference>
<reference evidence="1 2" key="1">
    <citation type="journal article" date="2018" name="PLoS Genet.">
        <title>Population sequencing reveals clonal diversity and ancestral inbreeding in the grapevine cultivar Chardonnay.</title>
        <authorList>
            <person name="Roach M.J."/>
            <person name="Johnson D.L."/>
            <person name="Bohlmann J."/>
            <person name="van Vuuren H.J."/>
            <person name="Jones S.J."/>
            <person name="Pretorius I.S."/>
            <person name="Schmidt S.A."/>
            <person name="Borneman A.R."/>
        </authorList>
    </citation>
    <scope>NUCLEOTIDE SEQUENCE [LARGE SCALE GENOMIC DNA]</scope>
    <source>
        <strain evidence="2">cv. Chardonnay</strain>
        <tissue evidence="1">Leaf</tissue>
    </source>
</reference>